<keyword evidence="1" id="KW-0472">Membrane</keyword>
<sequence>MQIMKTTMIVSLLVTLTVSYVVHVLCDDRKAEGLYVAAPWLLARAAVAAAVAWVMVLALRATMVTWVTVLVLLSFAGNRRKILVQQGRRITVDVALNLISIVFRSQKGLFALACTTITMVCLLA</sequence>
<evidence type="ECO:0000256" key="1">
    <source>
        <dbReference type="SAM" id="Phobius"/>
    </source>
</evidence>
<evidence type="ECO:0000313" key="3">
    <source>
        <dbReference type="EMBL" id="MED6210783.1"/>
    </source>
</evidence>
<name>A0ABU6YPF3_9FABA</name>
<accession>A0ABU6YPF3</accession>
<feature type="transmembrane region" description="Helical" evidence="1">
    <location>
        <begin position="50"/>
        <end position="73"/>
    </location>
</feature>
<comment type="caution">
    <text evidence="3">The sequence shown here is derived from an EMBL/GenBank/DDBJ whole genome shotgun (WGS) entry which is preliminary data.</text>
</comment>
<dbReference type="EMBL" id="JASCZI010242358">
    <property type="protein sequence ID" value="MED6210783.1"/>
    <property type="molecule type" value="Genomic_DNA"/>
</dbReference>
<evidence type="ECO:0000313" key="4">
    <source>
        <dbReference type="Proteomes" id="UP001341840"/>
    </source>
</evidence>
<keyword evidence="1" id="KW-0812">Transmembrane</keyword>
<organism evidence="3 4">
    <name type="scientific">Stylosanthes scabra</name>
    <dbReference type="NCBI Taxonomy" id="79078"/>
    <lineage>
        <taxon>Eukaryota</taxon>
        <taxon>Viridiplantae</taxon>
        <taxon>Streptophyta</taxon>
        <taxon>Embryophyta</taxon>
        <taxon>Tracheophyta</taxon>
        <taxon>Spermatophyta</taxon>
        <taxon>Magnoliopsida</taxon>
        <taxon>eudicotyledons</taxon>
        <taxon>Gunneridae</taxon>
        <taxon>Pentapetalae</taxon>
        <taxon>rosids</taxon>
        <taxon>fabids</taxon>
        <taxon>Fabales</taxon>
        <taxon>Fabaceae</taxon>
        <taxon>Papilionoideae</taxon>
        <taxon>50 kb inversion clade</taxon>
        <taxon>dalbergioids sensu lato</taxon>
        <taxon>Dalbergieae</taxon>
        <taxon>Pterocarpus clade</taxon>
        <taxon>Stylosanthes</taxon>
    </lineage>
</organism>
<reference evidence="3 4" key="1">
    <citation type="journal article" date="2023" name="Plants (Basel)">
        <title>Bridging the Gap: Combining Genomics and Transcriptomics Approaches to Understand Stylosanthes scabra, an Orphan Legume from the Brazilian Caatinga.</title>
        <authorList>
            <person name="Ferreira-Neto J.R.C."/>
            <person name="da Silva M.D."/>
            <person name="Binneck E."/>
            <person name="de Melo N.F."/>
            <person name="da Silva R.H."/>
            <person name="de Melo A.L.T.M."/>
            <person name="Pandolfi V."/>
            <person name="Bustamante F.O."/>
            <person name="Brasileiro-Vidal A.C."/>
            <person name="Benko-Iseppon A.M."/>
        </authorList>
    </citation>
    <scope>NUCLEOTIDE SEQUENCE [LARGE SCALE GENOMIC DNA]</scope>
    <source>
        <tissue evidence="3">Leaves</tissue>
    </source>
</reference>
<evidence type="ECO:0000256" key="2">
    <source>
        <dbReference type="SAM" id="SignalP"/>
    </source>
</evidence>
<proteinExistence type="predicted"/>
<dbReference type="PANTHER" id="PTHR34656:SF2">
    <property type="entry name" value="TRANSMEMBRANE PROTEIN"/>
    <property type="match status" value="1"/>
</dbReference>
<protein>
    <submittedName>
        <fullName evidence="3">Uncharacterized protein</fullName>
    </submittedName>
</protein>
<keyword evidence="4" id="KW-1185">Reference proteome</keyword>
<gene>
    <name evidence="3" type="ORF">PIB30_067392</name>
</gene>
<feature type="chain" id="PRO_5046709356" evidence="2">
    <location>
        <begin position="20"/>
        <end position="124"/>
    </location>
</feature>
<feature type="signal peptide" evidence="2">
    <location>
        <begin position="1"/>
        <end position="19"/>
    </location>
</feature>
<keyword evidence="1" id="KW-1133">Transmembrane helix</keyword>
<dbReference type="PANTHER" id="PTHR34656">
    <property type="entry name" value="PYRROLINE-5-CARBOXYLATE REDUCTASE"/>
    <property type="match status" value="1"/>
</dbReference>
<dbReference type="Proteomes" id="UP001341840">
    <property type="component" value="Unassembled WGS sequence"/>
</dbReference>
<keyword evidence="2" id="KW-0732">Signal</keyword>